<evidence type="ECO:0000313" key="12">
    <source>
        <dbReference type="RefSeq" id="XP_006035707.1"/>
    </source>
</evidence>
<evidence type="ECO:0000256" key="3">
    <source>
        <dbReference type="ARBA" id="ARBA00022606"/>
    </source>
</evidence>
<dbReference type="GO" id="GO:0004930">
    <property type="term" value="F:G protein-coupled receptor activity"/>
    <property type="evidence" value="ECO:0007669"/>
    <property type="project" value="InterPro"/>
</dbReference>
<evidence type="ECO:0000259" key="10">
    <source>
        <dbReference type="PROSITE" id="PS50262"/>
    </source>
</evidence>
<feature type="transmembrane region" description="Helical" evidence="9">
    <location>
        <begin position="25"/>
        <end position="48"/>
    </location>
</feature>
<dbReference type="KEGG" id="asn:102375995"/>
<dbReference type="InterPro" id="IPR017452">
    <property type="entry name" value="GPCR_Rhodpsn_7TM"/>
</dbReference>
<name>A0A1U7S6L2_ALLSI</name>
<dbReference type="eggNOG" id="ENOG502SJHK">
    <property type="taxonomic scope" value="Eukaryota"/>
</dbReference>
<dbReference type="RefSeq" id="XP_006035707.1">
    <property type="nucleotide sequence ID" value="XM_006035645.1"/>
</dbReference>
<dbReference type="PRINTS" id="PR00245">
    <property type="entry name" value="OLFACTORYR"/>
</dbReference>
<keyword evidence="7 9" id="KW-0472">Membrane</keyword>
<protein>
    <submittedName>
        <fullName evidence="12">Olfactory receptor 10H1-like</fullName>
    </submittedName>
</protein>
<feature type="transmembrane region" description="Helical" evidence="9">
    <location>
        <begin position="60"/>
        <end position="79"/>
    </location>
</feature>
<evidence type="ECO:0000256" key="6">
    <source>
        <dbReference type="ARBA" id="ARBA00022989"/>
    </source>
</evidence>
<keyword evidence="2" id="KW-1003">Cell membrane</keyword>
<evidence type="ECO:0000256" key="4">
    <source>
        <dbReference type="ARBA" id="ARBA00022692"/>
    </source>
</evidence>
<evidence type="ECO:0000256" key="8">
    <source>
        <dbReference type="ARBA" id="ARBA00023224"/>
    </source>
</evidence>
<dbReference type="InParanoid" id="A0A1U7S6L2"/>
<keyword evidence="8" id="KW-0807">Transducer</keyword>
<dbReference type="FunFam" id="1.20.1070.10:FF:000001">
    <property type="entry name" value="Olfactory receptor"/>
    <property type="match status" value="1"/>
</dbReference>
<gene>
    <name evidence="12" type="primary">LOC102375995</name>
</gene>
<dbReference type="OrthoDB" id="9975554at2759"/>
<feature type="transmembrane region" description="Helical" evidence="9">
    <location>
        <begin position="240"/>
        <end position="260"/>
    </location>
</feature>
<keyword evidence="3" id="KW-0716">Sensory transduction</keyword>
<dbReference type="PRINTS" id="PR00237">
    <property type="entry name" value="GPCRRHODOPSN"/>
</dbReference>
<accession>A0A1U7S6L2</accession>
<keyword evidence="4 9" id="KW-0812">Transmembrane</keyword>
<evidence type="ECO:0000256" key="7">
    <source>
        <dbReference type="ARBA" id="ARBA00023136"/>
    </source>
</evidence>
<reference evidence="12" key="1">
    <citation type="submission" date="2025-08" db="UniProtKB">
        <authorList>
            <consortium name="RefSeq"/>
        </authorList>
    </citation>
    <scope>IDENTIFICATION</scope>
</reference>
<evidence type="ECO:0000313" key="11">
    <source>
        <dbReference type="Proteomes" id="UP000189705"/>
    </source>
</evidence>
<dbReference type="InterPro" id="IPR000276">
    <property type="entry name" value="GPCR_Rhodpsn"/>
</dbReference>
<proteinExistence type="predicted"/>
<dbReference type="CDD" id="cd15225">
    <property type="entry name" value="7tmA_OR10A-like"/>
    <property type="match status" value="1"/>
</dbReference>
<keyword evidence="5" id="KW-0552">Olfaction</keyword>
<keyword evidence="6 9" id="KW-1133">Transmembrane helix</keyword>
<dbReference type="Pfam" id="PF13853">
    <property type="entry name" value="7tm_4"/>
    <property type="match status" value="1"/>
</dbReference>
<evidence type="ECO:0000256" key="2">
    <source>
        <dbReference type="ARBA" id="ARBA00022475"/>
    </source>
</evidence>
<feature type="domain" description="G-protein coupled receptors family 1 profile" evidence="10">
    <location>
        <begin position="41"/>
        <end position="290"/>
    </location>
</feature>
<dbReference type="GO" id="GO:0004984">
    <property type="term" value="F:olfactory receptor activity"/>
    <property type="evidence" value="ECO:0007669"/>
    <property type="project" value="InterPro"/>
</dbReference>
<comment type="subcellular location">
    <subcellularLocation>
        <location evidence="1">Cell membrane</location>
        <topology evidence="1">Multi-pass membrane protein</topology>
    </subcellularLocation>
</comment>
<keyword evidence="11" id="KW-1185">Reference proteome</keyword>
<evidence type="ECO:0000256" key="1">
    <source>
        <dbReference type="ARBA" id="ARBA00004651"/>
    </source>
</evidence>
<dbReference type="GeneID" id="102375995"/>
<feature type="transmembrane region" description="Helical" evidence="9">
    <location>
        <begin position="99"/>
        <end position="120"/>
    </location>
</feature>
<dbReference type="PANTHER" id="PTHR26453">
    <property type="entry name" value="OLFACTORY RECEPTOR"/>
    <property type="match status" value="1"/>
</dbReference>
<dbReference type="InterPro" id="IPR000725">
    <property type="entry name" value="Olfact_rcpt"/>
</dbReference>
<dbReference type="AlphaFoldDB" id="A0A1U7S6L2"/>
<organism evidence="11 12">
    <name type="scientific">Alligator sinensis</name>
    <name type="common">Chinese alligator</name>
    <dbReference type="NCBI Taxonomy" id="38654"/>
    <lineage>
        <taxon>Eukaryota</taxon>
        <taxon>Metazoa</taxon>
        <taxon>Chordata</taxon>
        <taxon>Craniata</taxon>
        <taxon>Vertebrata</taxon>
        <taxon>Euteleostomi</taxon>
        <taxon>Archelosauria</taxon>
        <taxon>Archosauria</taxon>
        <taxon>Crocodylia</taxon>
        <taxon>Alligatoridae</taxon>
        <taxon>Alligatorinae</taxon>
        <taxon>Alligator</taxon>
    </lineage>
</organism>
<dbReference type="GO" id="GO:0005886">
    <property type="term" value="C:plasma membrane"/>
    <property type="evidence" value="ECO:0007669"/>
    <property type="project" value="UniProtKB-SubCell"/>
</dbReference>
<dbReference type="Proteomes" id="UP000189705">
    <property type="component" value="Unplaced"/>
</dbReference>
<dbReference type="PROSITE" id="PS50262">
    <property type="entry name" value="G_PROTEIN_RECEP_F1_2"/>
    <property type="match status" value="1"/>
</dbReference>
<evidence type="ECO:0000256" key="5">
    <source>
        <dbReference type="ARBA" id="ARBA00022725"/>
    </source>
</evidence>
<dbReference type="Gene3D" id="1.20.1070.10">
    <property type="entry name" value="Rhodopsin 7-helix transmembrane proteins"/>
    <property type="match status" value="1"/>
</dbReference>
<dbReference type="SUPFAM" id="SSF81321">
    <property type="entry name" value="Family A G protein-coupled receptor-like"/>
    <property type="match status" value="1"/>
</dbReference>
<feature type="transmembrane region" description="Helical" evidence="9">
    <location>
        <begin position="140"/>
        <end position="166"/>
    </location>
</feature>
<sequence>MQWENQTTVTEFILIGFSNFPELQVGLFVVLLLVYLVTLAGNTMIMMVIQVDWSLHTPMYFFLGALSSSEICYTFTIIPKMLLDLVGGNRTISFLGCAVQMYFSFLFGFTHSFLLTVMGYDRYVAICNPLRYNVFMNTRICVQMVAASWAGGCLIGLVVTVTVFHLPFCGPNKISHFFCHMPPLIELTCTDSNTLGTLVGTFCMAGLLGCFLFILLSYAFILSTILCIPSAVGQHKAFSTCASHLTVVIVHYGCASIIYLKHKSPRSSDAGTLIDLTYTVITPFLSPIIFSLRNKELKNAFRKSIGRSMFSQGVCVLQMEQGG</sequence>
<feature type="transmembrane region" description="Helical" evidence="9">
    <location>
        <begin position="204"/>
        <end position="228"/>
    </location>
</feature>
<evidence type="ECO:0000256" key="9">
    <source>
        <dbReference type="SAM" id="Phobius"/>
    </source>
</evidence>
<feature type="transmembrane region" description="Helical" evidence="9">
    <location>
        <begin position="272"/>
        <end position="292"/>
    </location>
</feature>